<evidence type="ECO:0000256" key="6">
    <source>
        <dbReference type="ARBA" id="ARBA00022989"/>
    </source>
</evidence>
<evidence type="ECO:0000256" key="3">
    <source>
        <dbReference type="ARBA" id="ARBA00007282"/>
    </source>
</evidence>
<evidence type="ECO:0000256" key="2">
    <source>
        <dbReference type="ARBA" id="ARBA00005179"/>
    </source>
</evidence>
<dbReference type="STRING" id="703135.A0A2A9NXA5"/>
<dbReference type="Pfam" id="PF13813">
    <property type="entry name" value="MBOAT_2"/>
    <property type="match status" value="1"/>
</dbReference>
<dbReference type="OrthoDB" id="1077582at2759"/>
<evidence type="ECO:0000259" key="10">
    <source>
        <dbReference type="Pfam" id="PF13813"/>
    </source>
</evidence>
<feature type="domain" description="Wax synthase" evidence="10">
    <location>
        <begin position="280"/>
        <end position="358"/>
    </location>
</feature>
<feature type="transmembrane region" description="Helical" evidence="9">
    <location>
        <begin position="309"/>
        <end position="337"/>
    </location>
</feature>
<feature type="transmembrane region" description="Helical" evidence="9">
    <location>
        <begin position="189"/>
        <end position="207"/>
    </location>
</feature>
<dbReference type="PANTHER" id="PTHR31595">
    <property type="entry name" value="LONG-CHAIN-ALCOHOL O-FATTY-ACYLTRANSFERASE 3-RELATED"/>
    <property type="match status" value="1"/>
</dbReference>
<keyword evidence="5 9" id="KW-0812">Transmembrane</keyword>
<feature type="transmembrane region" description="Helical" evidence="9">
    <location>
        <begin position="51"/>
        <end position="70"/>
    </location>
</feature>
<comment type="pathway">
    <text evidence="2">Secondary metabolite biosynthesis.</text>
</comment>
<feature type="transmembrane region" description="Helical" evidence="9">
    <location>
        <begin position="82"/>
        <end position="102"/>
    </location>
</feature>
<evidence type="ECO:0000256" key="8">
    <source>
        <dbReference type="SAM" id="MobiDB-lite"/>
    </source>
</evidence>
<organism evidence="11 12">
    <name type="scientific">Amanita thiersii Skay4041</name>
    <dbReference type="NCBI Taxonomy" id="703135"/>
    <lineage>
        <taxon>Eukaryota</taxon>
        <taxon>Fungi</taxon>
        <taxon>Dikarya</taxon>
        <taxon>Basidiomycota</taxon>
        <taxon>Agaricomycotina</taxon>
        <taxon>Agaricomycetes</taxon>
        <taxon>Agaricomycetidae</taxon>
        <taxon>Agaricales</taxon>
        <taxon>Pluteineae</taxon>
        <taxon>Amanitaceae</taxon>
        <taxon>Amanita</taxon>
    </lineage>
</organism>
<sequence length="403" mass="44940">MVGSTLVNIVRAVIPHKTDRIPITFKTAPQALICYVPYLYLCYLARRPNTFIFRILALPVVILCIFTASYRFTWTHPSLNVYNWGQCFFALIAVGRSFEMALTRQGMLKNHENHSPSISTNNPSSKEPDGHPYTNGHNHNGHVTHQSNLSKAFGDAFDLAHTLRGLSYKFSRGAYIPPHTRPVASRRSFLVATISSFTMNYLALDILESFIKLLPNGIGTTEGGSIFLPPAFISTPLKRYAVSTFIHLLTGSALMAGFGMVYDLITLIAVGLFNSSPLSWPPMMENPWGADSMHSFWSRRWHQFLRRTLIVLGGIPGSYLAGDIGMFFGTFIASGIFHECSMYAMDRGLDLGGFAFFASQGLFLILERLWRKVTGRRVGGWAGRLWVYLVIFIPGQALSGSCF</sequence>
<comment type="subcellular location">
    <subcellularLocation>
        <location evidence="1">Membrane</location>
        <topology evidence="1">Multi-pass membrane protein</topology>
    </subcellularLocation>
</comment>
<name>A0A2A9NXA5_9AGAR</name>
<dbReference type="GO" id="GO:0016020">
    <property type="term" value="C:membrane"/>
    <property type="evidence" value="ECO:0007669"/>
    <property type="project" value="UniProtKB-SubCell"/>
</dbReference>
<reference evidence="11 12" key="1">
    <citation type="submission" date="2014-02" db="EMBL/GenBank/DDBJ databases">
        <title>Transposable element dynamics among asymbiotic and ectomycorrhizal Amanita fungi.</title>
        <authorList>
            <consortium name="DOE Joint Genome Institute"/>
            <person name="Hess J."/>
            <person name="Skrede I."/>
            <person name="Wolfe B."/>
            <person name="LaButti K."/>
            <person name="Ohm R.A."/>
            <person name="Grigoriev I.V."/>
            <person name="Pringle A."/>
        </authorList>
    </citation>
    <scope>NUCLEOTIDE SEQUENCE [LARGE SCALE GENOMIC DNA]</scope>
    <source>
        <strain evidence="11 12">SKay4041</strain>
    </source>
</reference>
<keyword evidence="7 9" id="KW-0472">Membrane</keyword>
<dbReference type="GO" id="GO:0008374">
    <property type="term" value="F:O-acyltransferase activity"/>
    <property type="evidence" value="ECO:0007669"/>
    <property type="project" value="InterPro"/>
</dbReference>
<evidence type="ECO:0000256" key="1">
    <source>
        <dbReference type="ARBA" id="ARBA00004141"/>
    </source>
</evidence>
<evidence type="ECO:0000256" key="5">
    <source>
        <dbReference type="ARBA" id="ARBA00022692"/>
    </source>
</evidence>
<feature type="transmembrane region" description="Helical" evidence="9">
    <location>
        <begin position="245"/>
        <end position="273"/>
    </location>
</feature>
<feature type="region of interest" description="Disordered" evidence="8">
    <location>
        <begin position="111"/>
        <end position="141"/>
    </location>
</feature>
<dbReference type="PANTHER" id="PTHR31595:SF57">
    <property type="entry name" value="OS04G0481900 PROTEIN"/>
    <property type="match status" value="1"/>
</dbReference>
<comment type="similarity">
    <text evidence="3">Belongs to the wax synthase family.</text>
</comment>
<accession>A0A2A9NXA5</accession>
<evidence type="ECO:0000256" key="9">
    <source>
        <dbReference type="SAM" id="Phobius"/>
    </source>
</evidence>
<feature type="transmembrane region" description="Helical" evidence="9">
    <location>
        <begin position="378"/>
        <end position="398"/>
    </location>
</feature>
<keyword evidence="12" id="KW-1185">Reference proteome</keyword>
<dbReference type="InterPro" id="IPR032805">
    <property type="entry name" value="Wax_synthase_dom"/>
</dbReference>
<keyword evidence="6 9" id="KW-1133">Transmembrane helix</keyword>
<evidence type="ECO:0000256" key="4">
    <source>
        <dbReference type="ARBA" id="ARBA00022679"/>
    </source>
</evidence>
<evidence type="ECO:0000313" key="11">
    <source>
        <dbReference type="EMBL" id="PFH54114.1"/>
    </source>
</evidence>
<dbReference type="Proteomes" id="UP000242287">
    <property type="component" value="Unassembled WGS sequence"/>
</dbReference>
<gene>
    <name evidence="11" type="ORF">AMATHDRAFT_887</name>
</gene>
<feature type="transmembrane region" description="Helical" evidence="9">
    <location>
        <begin position="27"/>
        <end position="44"/>
    </location>
</feature>
<evidence type="ECO:0000256" key="7">
    <source>
        <dbReference type="ARBA" id="ARBA00023136"/>
    </source>
</evidence>
<keyword evidence="4" id="KW-0808">Transferase</keyword>
<dbReference type="GO" id="GO:0006629">
    <property type="term" value="P:lipid metabolic process"/>
    <property type="evidence" value="ECO:0007669"/>
    <property type="project" value="InterPro"/>
</dbReference>
<proteinExistence type="inferred from homology"/>
<dbReference type="AlphaFoldDB" id="A0A2A9NXA5"/>
<protein>
    <recommendedName>
        <fullName evidence="10">Wax synthase domain-containing protein</fullName>
    </recommendedName>
</protein>
<feature type="compositionally biased region" description="Polar residues" evidence="8">
    <location>
        <begin position="115"/>
        <end position="125"/>
    </location>
</feature>
<evidence type="ECO:0000313" key="12">
    <source>
        <dbReference type="Proteomes" id="UP000242287"/>
    </source>
</evidence>
<dbReference type="EMBL" id="KZ301971">
    <property type="protein sequence ID" value="PFH54114.1"/>
    <property type="molecule type" value="Genomic_DNA"/>
</dbReference>
<dbReference type="InterPro" id="IPR044851">
    <property type="entry name" value="Wax_synthase"/>
</dbReference>
<feature type="transmembrane region" description="Helical" evidence="9">
    <location>
        <begin position="349"/>
        <end position="366"/>
    </location>
</feature>